<dbReference type="PANTHER" id="PTHR37984:SF5">
    <property type="entry name" value="PROTEIN NYNRIN-LIKE"/>
    <property type="match status" value="1"/>
</dbReference>
<evidence type="ECO:0000256" key="16">
    <source>
        <dbReference type="PROSITE-ProRule" id="PRU00047"/>
    </source>
</evidence>
<dbReference type="Pfam" id="PF24626">
    <property type="entry name" value="SH3_Tf2-1"/>
    <property type="match status" value="1"/>
</dbReference>
<evidence type="ECO:0000256" key="3">
    <source>
        <dbReference type="ARBA" id="ARBA00022679"/>
    </source>
</evidence>
<evidence type="ECO:0000256" key="11">
    <source>
        <dbReference type="ARBA" id="ARBA00022908"/>
    </source>
</evidence>
<dbReference type="InterPro" id="IPR021109">
    <property type="entry name" value="Peptidase_aspartic_dom_sf"/>
</dbReference>
<dbReference type="PROSITE" id="PS50994">
    <property type="entry name" value="INTEGRASE"/>
    <property type="match status" value="1"/>
</dbReference>
<dbReference type="Pfam" id="PF08284">
    <property type="entry name" value="RVP_2"/>
    <property type="match status" value="1"/>
</dbReference>
<keyword evidence="7" id="KW-0064">Aspartyl protease</keyword>
<evidence type="ECO:0000256" key="10">
    <source>
        <dbReference type="ARBA" id="ARBA00022842"/>
    </source>
</evidence>
<dbReference type="Gene3D" id="3.30.70.270">
    <property type="match status" value="2"/>
</dbReference>
<organism evidence="20 21">
    <name type="scientific">Rhododendron griersonianum</name>
    <dbReference type="NCBI Taxonomy" id="479676"/>
    <lineage>
        <taxon>Eukaryota</taxon>
        <taxon>Viridiplantae</taxon>
        <taxon>Streptophyta</taxon>
        <taxon>Embryophyta</taxon>
        <taxon>Tracheophyta</taxon>
        <taxon>Spermatophyta</taxon>
        <taxon>Magnoliopsida</taxon>
        <taxon>eudicotyledons</taxon>
        <taxon>Gunneridae</taxon>
        <taxon>Pentapetalae</taxon>
        <taxon>asterids</taxon>
        <taxon>Ericales</taxon>
        <taxon>Ericaceae</taxon>
        <taxon>Ericoideae</taxon>
        <taxon>Rhodoreae</taxon>
        <taxon>Rhododendron</taxon>
    </lineage>
</organism>
<dbReference type="GO" id="GO:0003677">
    <property type="term" value="F:DNA binding"/>
    <property type="evidence" value="ECO:0007669"/>
    <property type="project" value="UniProtKB-KW"/>
</dbReference>
<dbReference type="Pfam" id="PF17921">
    <property type="entry name" value="Integrase_H2C2"/>
    <property type="match status" value="1"/>
</dbReference>
<gene>
    <name evidence="20" type="ORF">RHGRI_033713</name>
</gene>
<evidence type="ECO:0000259" key="19">
    <source>
        <dbReference type="PROSITE" id="PS50994"/>
    </source>
</evidence>
<dbReference type="Gene3D" id="4.10.60.10">
    <property type="entry name" value="Zinc finger, CCHC-type"/>
    <property type="match status" value="1"/>
</dbReference>
<feature type="domain" description="Integrase catalytic" evidence="19">
    <location>
        <begin position="1028"/>
        <end position="1191"/>
    </location>
</feature>
<dbReference type="CDD" id="cd01647">
    <property type="entry name" value="RT_LTR"/>
    <property type="match status" value="1"/>
</dbReference>
<dbReference type="Proteomes" id="UP000823749">
    <property type="component" value="Chromosome 12"/>
</dbReference>
<dbReference type="InterPro" id="IPR001584">
    <property type="entry name" value="Integrase_cat-core"/>
</dbReference>
<dbReference type="InterPro" id="IPR043502">
    <property type="entry name" value="DNA/RNA_pol_sf"/>
</dbReference>
<keyword evidence="16" id="KW-0863">Zinc-finger</keyword>
<dbReference type="InterPro" id="IPR012337">
    <property type="entry name" value="RNaseH-like_sf"/>
</dbReference>
<dbReference type="GO" id="GO:0004519">
    <property type="term" value="F:endonuclease activity"/>
    <property type="evidence" value="ECO:0007669"/>
    <property type="project" value="UniProtKB-KW"/>
</dbReference>
<accession>A0AAV6I1P0</accession>
<dbReference type="InterPro" id="IPR041588">
    <property type="entry name" value="Integrase_H2C2"/>
</dbReference>
<evidence type="ECO:0000256" key="5">
    <source>
        <dbReference type="ARBA" id="ARBA00022722"/>
    </source>
</evidence>
<dbReference type="Gene3D" id="3.10.10.10">
    <property type="entry name" value="HIV Type 1 Reverse Transcriptase, subunit A, domain 1"/>
    <property type="match status" value="1"/>
</dbReference>
<dbReference type="GO" id="GO:0006508">
    <property type="term" value="P:proteolysis"/>
    <property type="evidence" value="ECO:0007669"/>
    <property type="project" value="UniProtKB-KW"/>
</dbReference>
<keyword evidence="21" id="KW-1185">Reference proteome</keyword>
<keyword evidence="10" id="KW-0460">Magnesium</keyword>
<dbReference type="InterPro" id="IPR043128">
    <property type="entry name" value="Rev_trsase/Diguanyl_cyclase"/>
</dbReference>
<keyword evidence="3" id="KW-0808">Transferase</keyword>
<dbReference type="Gene3D" id="1.10.340.70">
    <property type="match status" value="1"/>
</dbReference>
<keyword evidence="8" id="KW-0255">Endonuclease</keyword>
<evidence type="ECO:0000259" key="17">
    <source>
        <dbReference type="PROSITE" id="PS50158"/>
    </source>
</evidence>
<dbReference type="Gene3D" id="3.10.20.370">
    <property type="match status" value="1"/>
</dbReference>
<sequence length="1387" mass="159102">MFTDEAYRWWLTIKDSEPNMKWDRFKKVFNGMYFPPSVKEQMIAEFLNLKQGNMTVTEYAAKFTRLSRFATYVVDTEDKKARKFEGGLKDDFKTPVKLLKLPTYAEVLDRALMMESDEKELAKRRDLKRVRNNGSNQFHYRNQFHNRNEGSNNFKKQNTKGSGVGSFMPRGGNGQPCSICGKNHSGQPCRLLSGECFKCGQKGHHIRDCPMNNIGNAPRQNVSTLGSSKGKESIGRNDQMRQGRVFALVPGNVPASNSVVSGTMLICGRPAHVLIDSGSTHSFVSYQFASCLSTPLEPLGYMLCVSTPSGISMSSTSTYKLCDIMVGGVTMFVDLIPLDIRDFDVILGMDWLTKHHASIDCVEKKVIFKHPSQSDLVFQGKGVVSPPYLISVMHARRLLRKKCQGYLVSIIDTRPKELDVCDIPVVKDFPDVFPEDLPGLPPDREIDFSIDVLPGTQPISKAPYRMAPVELKELKAQLQELLDKKFIQPSTSPWGAPVLFVKKKDGTMRLCIDYRELNKVTVKNKYPLPRIDDLLDQLQGAQVFSKIDLRSGYHQLKVKTEDVSKTAFRTRYGHYEFLVMPFGLTNAPAAFMDLMNRIFKPYLDTFVIVFIDDILVYSKSMEEHEEHLRIVLQTLREKKLYAKFKKCEFWLTSIAFLGHVVSKDGISVDPNKVEAVMNWPRPTTVTEIRSFLGLAGYYRKFVKDFSKIAMPMTRLMQKHVAFKWSDECEQSFQELKHRLVTAPVLTIPSGSGGFVIYSDASHKGLGCVLMQNDKVVAYASRQLKPYERNYPTHDLELAAVIFALKIWRHHLYGETCQIFTDHKSLKYIFTQKELNLRQRRWLELMKDYDLSINYHPGKANVVADALSRKSSGNLAYLITAQPKLIKELEELEIEVVTHERSATLMSLTIQPILLEQIKLAQKEDESLINICKEMGKGKRPDFSLQGDILKFRERICVPNDPDVKKRLLEDAHNSRFAAHPGCTKMYQDLRELYWWPGMKMEIADYVSRCLPCQQVKTEHQNPAGLLQPLSIPEWKWEHIAMDFVVGLPRTSNGNDSIWVIVDRLTKSAHFLPMAITFSLEKLALLYIKEIVRLHGAPVSIVSDRDPRFVSRFWKSLQKAMGSELRFSTAFHPQSDGQSERTIQTLEDMLRVCVLDLKGSWERHLPLVEFAYNNSFHSSIGMAPFEALYGRRCRTPVCWTEVGERKLIGPELVKTTTDKIKLIQQRLQTAQSRQKSYVDNRRRDLEFQVGDHVFLKVSPKRGVFRFGTKGKLSPRYIGPFEILERIGPVAYRLALPPGLANVHNVFHVSMLKKYVYDPSHVLEYEPLKILDDVSYVEQPVEILDRRDQVLRNKTIPLVKVLWRNHLVEEATWEREDEVREKYPHLFET</sequence>
<keyword evidence="13" id="KW-0239">DNA-directed DNA polymerase</keyword>
<dbReference type="InterPro" id="IPR000477">
    <property type="entry name" value="RT_dom"/>
</dbReference>
<dbReference type="Gene3D" id="2.40.70.10">
    <property type="entry name" value="Acid Proteases"/>
    <property type="match status" value="1"/>
</dbReference>
<dbReference type="PROSITE" id="PS50158">
    <property type="entry name" value="ZF_CCHC"/>
    <property type="match status" value="1"/>
</dbReference>
<proteinExistence type="predicted"/>
<dbReference type="Pfam" id="PF00078">
    <property type="entry name" value="RVT_1"/>
    <property type="match status" value="1"/>
</dbReference>
<dbReference type="GO" id="GO:0015074">
    <property type="term" value="P:DNA integration"/>
    <property type="evidence" value="ECO:0007669"/>
    <property type="project" value="UniProtKB-KW"/>
</dbReference>
<keyword evidence="14" id="KW-0238">DNA-binding</keyword>
<dbReference type="FunFam" id="3.10.20.370:FF:000001">
    <property type="entry name" value="Retrovirus-related Pol polyprotein from transposon 17.6-like protein"/>
    <property type="match status" value="1"/>
</dbReference>
<evidence type="ECO:0000256" key="15">
    <source>
        <dbReference type="ARBA" id="ARBA00023172"/>
    </source>
</evidence>
<evidence type="ECO:0000256" key="7">
    <source>
        <dbReference type="ARBA" id="ARBA00022750"/>
    </source>
</evidence>
<dbReference type="FunFam" id="3.10.10.10:FF:000007">
    <property type="entry name" value="Retrovirus-related Pol polyprotein from transposon 17.6-like Protein"/>
    <property type="match status" value="1"/>
</dbReference>
<dbReference type="InterPro" id="IPR056924">
    <property type="entry name" value="SH3_Tf2-1"/>
</dbReference>
<dbReference type="GO" id="GO:0004190">
    <property type="term" value="F:aspartic-type endopeptidase activity"/>
    <property type="evidence" value="ECO:0007669"/>
    <property type="project" value="UniProtKB-KW"/>
</dbReference>
<dbReference type="GO" id="GO:0006310">
    <property type="term" value="P:DNA recombination"/>
    <property type="evidence" value="ECO:0007669"/>
    <property type="project" value="UniProtKB-KW"/>
</dbReference>
<dbReference type="FunFam" id="3.30.70.270:FF:000020">
    <property type="entry name" value="Transposon Tf2-6 polyprotein-like Protein"/>
    <property type="match status" value="1"/>
</dbReference>
<evidence type="ECO:0000256" key="2">
    <source>
        <dbReference type="ARBA" id="ARBA00022670"/>
    </source>
</evidence>
<dbReference type="PANTHER" id="PTHR37984">
    <property type="entry name" value="PROTEIN CBG26694"/>
    <property type="match status" value="1"/>
</dbReference>
<evidence type="ECO:0000313" key="20">
    <source>
        <dbReference type="EMBL" id="KAG5521244.1"/>
    </source>
</evidence>
<evidence type="ECO:0000256" key="12">
    <source>
        <dbReference type="ARBA" id="ARBA00022918"/>
    </source>
</evidence>
<dbReference type="SUPFAM" id="SSF53098">
    <property type="entry name" value="Ribonuclease H-like"/>
    <property type="match status" value="1"/>
</dbReference>
<keyword evidence="12" id="KW-0695">RNA-directed DNA polymerase</keyword>
<dbReference type="InterPro" id="IPR036397">
    <property type="entry name" value="RNaseH_sf"/>
</dbReference>
<evidence type="ECO:0000256" key="8">
    <source>
        <dbReference type="ARBA" id="ARBA00022759"/>
    </source>
</evidence>
<protein>
    <recommendedName>
        <fullName evidence="1">RNA-directed DNA polymerase</fullName>
        <ecNumber evidence="1">2.7.7.49</ecNumber>
    </recommendedName>
</protein>
<dbReference type="InterPro" id="IPR050951">
    <property type="entry name" value="Retrovirus_Pol_polyprotein"/>
</dbReference>
<dbReference type="GO" id="GO:0003887">
    <property type="term" value="F:DNA-directed DNA polymerase activity"/>
    <property type="evidence" value="ECO:0007669"/>
    <property type="project" value="UniProtKB-KW"/>
</dbReference>
<dbReference type="Gene3D" id="3.30.420.10">
    <property type="entry name" value="Ribonuclease H-like superfamily/Ribonuclease H"/>
    <property type="match status" value="1"/>
</dbReference>
<comment type="caution">
    <text evidence="20">The sequence shown here is derived from an EMBL/GenBank/DDBJ whole genome shotgun (WGS) entry which is preliminary data.</text>
</comment>
<name>A0AAV6I1P0_9ERIC</name>
<keyword evidence="2" id="KW-0645">Protease</keyword>
<evidence type="ECO:0000256" key="14">
    <source>
        <dbReference type="ARBA" id="ARBA00023125"/>
    </source>
</evidence>
<evidence type="ECO:0000313" key="21">
    <source>
        <dbReference type="Proteomes" id="UP000823749"/>
    </source>
</evidence>
<dbReference type="Pfam" id="PF03732">
    <property type="entry name" value="Retrotrans_gag"/>
    <property type="match status" value="1"/>
</dbReference>
<evidence type="ECO:0000256" key="1">
    <source>
        <dbReference type="ARBA" id="ARBA00012493"/>
    </source>
</evidence>
<dbReference type="CDD" id="cd00303">
    <property type="entry name" value="retropepsin_like"/>
    <property type="match status" value="1"/>
</dbReference>
<evidence type="ECO:0000256" key="4">
    <source>
        <dbReference type="ARBA" id="ARBA00022695"/>
    </source>
</evidence>
<dbReference type="SUPFAM" id="SSF50630">
    <property type="entry name" value="Acid proteases"/>
    <property type="match status" value="1"/>
</dbReference>
<evidence type="ECO:0000256" key="9">
    <source>
        <dbReference type="ARBA" id="ARBA00022801"/>
    </source>
</evidence>
<dbReference type="EC" id="2.7.7.49" evidence="1"/>
<dbReference type="Pfam" id="PF00098">
    <property type="entry name" value="zf-CCHC"/>
    <property type="match status" value="1"/>
</dbReference>
<dbReference type="SUPFAM" id="SSF56672">
    <property type="entry name" value="DNA/RNA polymerases"/>
    <property type="match status" value="1"/>
</dbReference>
<keyword evidence="6" id="KW-0479">Metal-binding</keyword>
<keyword evidence="9" id="KW-0378">Hydrolase</keyword>
<evidence type="ECO:0000256" key="6">
    <source>
        <dbReference type="ARBA" id="ARBA00022723"/>
    </source>
</evidence>
<dbReference type="GO" id="GO:0008270">
    <property type="term" value="F:zinc ion binding"/>
    <property type="evidence" value="ECO:0007669"/>
    <property type="project" value="UniProtKB-KW"/>
</dbReference>
<dbReference type="Pfam" id="PF17917">
    <property type="entry name" value="RT_RNaseH"/>
    <property type="match status" value="1"/>
</dbReference>
<reference evidence="20" key="1">
    <citation type="submission" date="2020-08" db="EMBL/GenBank/DDBJ databases">
        <title>Plant Genome Project.</title>
        <authorList>
            <person name="Zhang R.-G."/>
        </authorList>
    </citation>
    <scope>NUCLEOTIDE SEQUENCE</scope>
    <source>
        <strain evidence="20">WSP0</strain>
        <tissue evidence="20">Leaf</tissue>
    </source>
</reference>
<dbReference type="CDD" id="cd09274">
    <property type="entry name" value="RNase_HI_RT_Ty3"/>
    <property type="match status" value="1"/>
</dbReference>
<evidence type="ECO:0000256" key="13">
    <source>
        <dbReference type="ARBA" id="ARBA00022932"/>
    </source>
</evidence>
<dbReference type="EMBL" id="JACTNZ010000012">
    <property type="protein sequence ID" value="KAG5521244.1"/>
    <property type="molecule type" value="Genomic_DNA"/>
</dbReference>
<feature type="domain" description="CCHC-type" evidence="17">
    <location>
        <begin position="196"/>
        <end position="210"/>
    </location>
</feature>
<dbReference type="PROSITE" id="PS50878">
    <property type="entry name" value="RT_POL"/>
    <property type="match status" value="1"/>
</dbReference>
<keyword evidence="15" id="KW-0233">DNA recombination</keyword>
<keyword evidence="4" id="KW-0548">Nucleotidyltransferase</keyword>
<dbReference type="InterPro" id="IPR001878">
    <property type="entry name" value="Znf_CCHC"/>
</dbReference>
<dbReference type="InterPro" id="IPR041373">
    <property type="entry name" value="RT_RNaseH"/>
</dbReference>
<dbReference type="GO" id="GO:0003964">
    <property type="term" value="F:RNA-directed DNA polymerase activity"/>
    <property type="evidence" value="ECO:0007669"/>
    <property type="project" value="UniProtKB-KW"/>
</dbReference>
<feature type="domain" description="Reverse transcriptase" evidence="18">
    <location>
        <begin position="482"/>
        <end position="661"/>
    </location>
</feature>
<dbReference type="SMART" id="SM00343">
    <property type="entry name" value="ZnF_C2HC"/>
    <property type="match status" value="1"/>
</dbReference>
<keyword evidence="11" id="KW-0229">DNA integration</keyword>
<dbReference type="InterPro" id="IPR005162">
    <property type="entry name" value="Retrotrans_gag_dom"/>
</dbReference>
<evidence type="ECO:0000259" key="18">
    <source>
        <dbReference type="PROSITE" id="PS50878"/>
    </source>
</evidence>
<keyword evidence="5" id="KW-0540">Nuclease</keyword>
<keyword evidence="16" id="KW-0862">Zinc</keyword>